<organism evidence="3 4">
    <name type="scientific">Trichoglossum hirsutum</name>
    <dbReference type="NCBI Taxonomy" id="265104"/>
    <lineage>
        <taxon>Eukaryota</taxon>
        <taxon>Fungi</taxon>
        <taxon>Dikarya</taxon>
        <taxon>Ascomycota</taxon>
        <taxon>Pezizomycotina</taxon>
        <taxon>Geoglossomycetes</taxon>
        <taxon>Geoglossales</taxon>
        <taxon>Geoglossaceae</taxon>
        <taxon>Trichoglossum</taxon>
    </lineage>
</organism>
<evidence type="ECO:0000313" key="3">
    <source>
        <dbReference type="EMBL" id="KAH0548536.1"/>
    </source>
</evidence>
<evidence type="ECO:0000256" key="2">
    <source>
        <dbReference type="SAM" id="SignalP"/>
    </source>
</evidence>
<gene>
    <name evidence="3" type="ORF">GP486_007921</name>
</gene>
<dbReference type="PANTHER" id="PTHR34587:SF2">
    <property type="entry name" value="G-PROTEIN COUPLED RECEPTORS FAMILY 1 PROFILE DOMAIN-CONTAINING PROTEIN"/>
    <property type="match status" value="1"/>
</dbReference>
<comment type="caution">
    <text evidence="3">The sequence shown here is derived from an EMBL/GenBank/DDBJ whole genome shotgun (WGS) entry which is preliminary data.</text>
</comment>
<dbReference type="EMBL" id="JAGHQM010002561">
    <property type="protein sequence ID" value="KAH0548536.1"/>
    <property type="molecule type" value="Genomic_DNA"/>
</dbReference>
<feature type="compositionally biased region" description="Basic and acidic residues" evidence="1">
    <location>
        <begin position="130"/>
        <end position="141"/>
    </location>
</feature>
<feature type="signal peptide" evidence="2">
    <location>
        <begin position="1"/>
        <end position="21"/>
    </location>
</feature>
<evidence type="ECO:0000256" key="1">
    <source>
        <dbReference type="SAM" id="MobiDB-lite"/>
    </source>
</evidence>
<proteinExistence type="predicted"/>
<dbReference type="Proteomes" id="UP000750711">
    <property type="component" value="Unassembled WGS sequence"/>
</dbReference>
<dbReference type="AlphaFoldDB" id="A0A9P8IAY0"/>
<name>A0A9P8IAY0_9PEZI</name>
<reference evidence="3" key="1">
    <citation type="submission" date="2021-03" db="EMBL/GenBank/DDBJ databases">
        <title>Comparative genomics and phylogenomic investigation of the class Geoglossomycetes provide insights into ecological specialization and systematics.</title>
        <authorList>
            <person name="Melie T."/>
            <person name="Pirro S."/>
            <person name="Miller A.N."/>
            <person name="Quandt A."/>
        </authorList>
    </citation>
    <scope>NUCLEOTIDE SEQUENCE</scope>
    <source>
        <strain evidence="3">CAQ_001_2017</strain>
    </source>
</reference>
<feature type="region of interest" description="Disordered" evidence="1">
    <location>
        <begin position="117"/>
        <end position="315"/>
    </location>
</feature>
<feature type="compositionally biased region" description="Polar residues" evidence="1">
    <location>
        <begin position="181"/>
        <end position="196"/>
    </location>
</feature>
<keyword evidence="2" id="KW-0732">Signal</keyword>
<feature type="chain" id="PRO_5040121382" evidence="2">
    <location>
        <begin position="22"/>
        <end position="404"/>
    </location>
</feature>
<protein>
    <submittedName>
        <fullName evidence="3">Uncharacterized protein</fullName>
    </submittedName>
</protein>
<sequence>MKITAAFVSLLPLLALESAVAFPQAPRTLNVRTTDLDFGQCPDLGIQFDPVNIIFKPTDDMYDAQTIVYSPDISSVTGPMCDILENDCQASQDAITACRAAQESSSNLAGEDAADAWNDALGVPPPPQDSTERRQSVERRQRGGQQPGDRKETQSATPQPVNGAVVTPGAQGKQDGKKQTDTQSPTRPAATPQVQVNEKEGKPQGGPQKDAQPGANPSTTTQAGGKQNGGKQQGGQQTDTQSPTGPAATPRVQGNEKEGKPQGGPQKDAQPGANPSTTTQAGGKQNGGKNQGGQQTGASPAAANPSATPPVGEKLNNITAAAANGTGKNFCNGKDAITNGKQVKTGSCNPIQLGEMPSSDKMLSQLITFPEPGAASGIKAGETFNISVKVANLVAGKFSNAETQ</sequence>
<feature type="compositionally biased region" description="Low complexity" evidence="1">
    <location>
        <begin position="234"/>
        <end position="245"/>
    </location>
</feature>
<feature type="compositionally biased region" description="Gly residues" evidence="1">
    <location>
        <begin position="284"/>
        <end position="295"/>
    </location>
</feature>
<dbReference type="PANTHER" id="PTHR34587">
    <property type="entry name" value="VWFA DOMAIN-CONTAINING PROTEIN"/>
    <property type="match status" value="1"/>
</dbReference>
<accession>A0A9P8IAY0</accession>
<feature type="compositionally biased region" description="Low complexity" evidence="1">
    <location>
        <begin position="296"/>
        <end position="315"/>
    </location>
</feature>
<dbReference type="InterPro" id="IPR053216">
    <property type="entry name" value="Appressorial_penetr-assoc"/>
</dbReference>
<keyword evidence="4" id="KW-1185">Reference proteome</keyword>
<evidence type="ECO:0000313" key="4">
    <source>
        <dbReference type="Proteomes" id="UP000750711"/>
    </source>
</evidence>